<dbReference type="InterPro" id="IPR051678">
    <property type="entry name" value="AGP_Transferase"/>
</dbReference>
<organism evidence="3 4">
    <name type="scientific">Ramularia collo-cygni</name>
    <dbReference type="NCBI Taxonomy" id="112498"/>
    <lineage>
        <taxon>Eukaryota</taxon>
        <taxon>Fungi</taxon>
        <taxon>Dikarya</taxon>
        <taxon>Ascomycota</taxon>
        <taxon>Pezizomycotina</taxon>
        <taxon>Dothideomycetes</taxon>
        <taxon>Dothideomycetidae</taxon>
        <taxon>Mycosphaerellales</taxon>
        <taxon>Mycosphaerellaceae</taxon>
        <taxon>Ramularia</taxon>
    </lineage>
</organism>
<evidence type="ECO:0000256" key="1">
    <source>
        <dbReference type="SAM" id="MobiDB-lite"/>
    </source>
</evidence>
<sequence>MKRYIDKFRGRQGKSLSSQKEDAPGEASTGREAIIREHCLGCDRPVESTAKVNEEISKASPEVQKDPKMKTFKRVPTVKQQIEDVPKYWGTTTDIGEAQLAILLQHVIQTDYEPHFKLARRLNGSFNVAYIMESVRGWRICVRVPACGFPGRWNDRDADLLRATALGMKYIYENTELPIPQVLAYSADTKNEINAPYTIMTFLEGKSVTDLWDDLSVTPSVLEARRQKIMHDLANIMRSLATTTFARAGTLWFPDDDSPPEVGNSYRLDKAKIFALKREFLEFPPRDSVAELLRCGQHKRLIEDRNPGVEHDVATVGVYALWDVMIEAFLQSGGKQKAGEPEFVLMQSDFNRQNILADETGKVTGLIDWDCLESIPRCIGWCSLPHWLEVDWCPDYRWPPEVDFEETPKPDEFDRYRADYAKYMREVCQGRSDSVFTSRSHIYQVLFDSVESFAAVECFVYNVLTDILPRSVSYFHTRVDDIGRGGFQVGEREWFEARLVRYFAPDAEMAAVE</sequence>
<accession>A0A2D3UPR8</accession>
<dbReference type="PANTHER" id="PTHR21310">
    <property type="entry name" value="AMINOGLYCOSIDE PHOSPHOTRANSFERASE-RELATED-RELATED"/>
    <property type="match status" value="1"/>
</dbReference>
<feature type="domain" description="Aminoglycoside phosphotransferase" evidence="2">
    <location>
        <begin position="173"/>
        <end position="373"/>
    </location>
</feature>
<feature type="region of interest" description="Disordered" evidence="1">
    <location>
        <begin position="1"/>
        <end position="30"/>
    </location>
</feature>
<dbReference type="STRING" id="112498.A0A2D3UPR8"/>
<dbReference type="RefSeq" id="XP_023625502.1">
    <property type="nucleotide sequence ID" value="XM_023769734.1"/>
</dbReference>
<evidence type="ECO:0000313" key="3">
    <source>
        <dbReference type="EMBL" id="CZT18612.1"/>
    </source>
</evidence>
<reference evidence="3 4" key="1">
    <citation type="submission" date="2016-03" db="EMBL/GenBank/DDBJ databases">
        <authorList>
            <person name="Ploux O."/>
        </authorList>
    </citation>
    <scope>NUCLEOTIDE SEQUENCE [LARGE SCALE GENOMIC DNA]</scope>
    <source>
        <strain evidence="3 4">URUG2</strain>
    </source>
</reference>
<dbReference type="Pfam" id="PF01636">
    <property type="entry name" value="APH"/>
    <property type="match status" value="1"/>
</dbReference>
<dbReference type="EMBL" id="FJUY01000006">
    <property type="protein sequence ID" value="CZT18612.1"/>
    <property type="molecule type" value="Genomic_DNA"/>
</dbReference>
<dbReference type="Proteomes" id="UP000225277">
    <property type="component" value="Unassembled WGS sequence"/>
</dbReference>
<dbReference type="InterPro" id="IPR002575">
    <property type="entry name" value="Aminoglycoside_PTrfase"/>
</dbReference>
<keyword evidence="4" id="KW-1185">Reference proteome</keyword>
<proteinExistence type="predicted"/>
<dbReference type="OrthoDB" id="10003767at2759"/>
<dbReference type="GeneID" id="35599630"/>
<protein>
    <recommendedName>
        <fullName evidence="2">Aminoglycoside phosphotransferase domain-containing protein</fullName>
    </recommendedName>
</protein>
<dbReference type="SUPFAM" id="SSF56112">
    <property type="entry name" value="Protein kinase-like (PK-like)"/>
    <property type="match status" value="1"/>
</dbReference>
<dbReference type="InterPro" id="IPR011009">
    <property type="entry name" value="Kinase-like_dom_sf"/>
</dbReference>
<name>A0A2D3UPR8_9PEZI</name>
<dbReference type="PANTHER" id="PTHR21310:SF51">
    <property type="entry name" value="AMINOGLYCOSIDE PHOSPHOTRANSFERASE DOMAIN-CONTAINING PROTEIN"/>
    <property type="match status" value="1"/>
</dbReference>
<evidence type="ECO:0000313" key="4">
    <source>
        <dbReference type="Proteomes" id="UP000225277"/>
    </source>
</evidence>
<dbReference type="AlphaFoldDB" id="A0A2D3UPR8"/>
<evidence type="ECO:0000259" key="2">
    <source>
        <dbReference type="Pfam" id="PF01636"/>
    </source>
</evidence>
<gene>
    <name evidence="3" type="ORF">RCC_04456</name>
</gene>